<dbReference type="AlphaFoldDB" id="A0A098TMI1"/>
<evidence type="ECO:0000313" key="1">
    <source>
        <dbReference type="EMBL" id="KGF73525.1"/>
    </source>
</evidence>
<comment type="caution">
    <text evidence="1">The sequence shown here is derived from an EMBL/GenBank/DDBJ whole genome shotgun (WGS) entry which is preliminary data.</text>
</comment>
<evidence type="ECO:0000313" key="2">
    <source>
        <dbReference type="Proteomes" id="UP000030170"/>
    </source>
</evidence>
<protein>
    <recommendedName>
        <fullName evidence="3">Lipoprotein</fullName>
    </recommendedName>
</protein>
<accession>A0A098TMI1</accession>
<keyword evidence="2" id="KW-1185">Reference proteome</keyword>
<dbReference type="EMBL" id="JJML01000007">
    <property type="protein sequence ID" value="KGF73525.1"/>
    <property type="molecule type" value="Genomic_DNA"/>
</dbReference>
<evidence type="ECO:0008006" key="3">
    <source>
        <dbReference type="Google" id="ProtNLM"/>
    </source>
</evidence>
<sequence length="257" mass="27736">MGLSNHRQSMRSNNFIMVAFIACVLLMTGCSGKSSSELKALNPYAQATLTPGTGLGDLQLGKTTLGWFVQNIGSGTISVIAGDETAIELSFLNGEVSFLFVISSSCQNETDAPGKRLDLGQDIKSFLSRYPGCNDLPLSSLSVATQQSSQADTFFKGSTDRGVRLWSPKSDAYQHGAELNHAGQLVAGEDQQRENLGRLEFPVGIYLYYSEGEGATPEEVQSGAPLSPERIREIEASAREAAKNAVIKRMTIFMPNR</sequence>
<reference evidence="1 2" key="1">
    <citation type="journal article" date="2014" name="Mol. Ecol.">
        <title>Evolution of Synechococcus.</title>
        <authorList>
            <person name="Dvorak P."/>
            <person name="Casamatta D."/>
            <person name="Hasler P."/>
            <person name="Poulickova A."/>
            <person name="Ondrej V."/>
            <person name="Sanges R."/>
        </authorList>
    </citation>
    <scope>NUCLEOTIDE SEQUENCE [LARGE SCALE GENOMIC DNA]</scope>
    <source>
        <strain evidence="1 2">CAUP A 1101</strain>
    </source>
</reference>
<dbReference type="RefSeq" id="WP_204368465.1">
    <property type="nucleotide sequence ID" value="NZ_JJML01000007.1"/>
</dbReference>
<gene>
    <name evidence="1" type="ORF">DO97_18665</name>
</gene>
<proteinExistence type="predicted"/>
<organism evidence="1 2">
    <name type="scientific">Neosynechococcus sphagnicola sy1</name>
    <dbReference type="NCBI Taxonomy" id="1497020"/>
    <lineage>
        <taxon>Bacteria</taxon>
        <taxon>Bacillati</taxon>
        <taxon>Cyanobacteriota</taxon>
        <taxon>Cyanophyceae</taxon>
        <taxon>Neosynechococcales</taxon>
        <taxon>Neosynechococcaceae</taxon>
        <taxon>Neosynechococcus</taxon>
    </lineage>
</organism>
<dbReference type="Proteomes" id="UP000030170">
    <property type="component" value="Unassembled WGS sequence"/>
</dbReference>
<name>A0A098TMI1_9CYAN</name>
<dbReference type="PROSITE" id="PS51257">
    <property type="entry name" value="PROKAR_LIPOPROTEIN"/>
    <property type="match status" value="1"/>
</dbReference>